<keyword evidence="3" id="KW-1185">Reference proteome</keyword>
<proteinExistence type="predicted"/>
<keyword evidence="1" id="KW-0472">Membrane</keyword>
<evidence type="ECO:0000256" key="1">
    <source>
        <dbReference type="SAM" id="Phobius"/>
    </source>
</evidence>
<dbReference type="KEGG" id="slp:Slip_1518"/>
<dbReference type="HOGENOM" id="CLU_3405904_0_0_9"/>
<dbReference type="Proteomes" id="UP000000378">
    <property type="component" value="Chromosome"/>
</dbReference>
<keyword evidence="1" id="KW-0812">Transmembrane</keyword>
<feature type="transmembrane region" description="Helical" evidence="1">
    <location>
        <begin position="7"/>
        <end position="29"/>
    </location>
</feature>
<organism evidence="2 3">
    <name type="scientific">Syntrophothermus lipocalidus (strain DSM 12680 / TGB-C1)</name>
    <dbReference type="NCBI Taxonomy" id="643648"/>
    <lineage>
        <taxon>Bacteria</taxon>
        <taxon>Bacillati</taxon>
        <taxon>Bacillota</taxon>
        <taxon>Clostridia</taxon>
        <taxon>Eubacteriales</taxon>
        <taxon>Syntrophomonadaceae</taxon>
        <taxon>Syntrophothermus</taxon>
    </lineage>
</organism>
<accession>D7CNJ6</accession>
<evidence type="ECO:0000313" key="2">
    <source>
        <dbReference type="EMBL" id="ADI02281.1"/>
    </source>
</evidence>
<dbReference type="AlphaFoldDB" id="D7CNJ6"/>
<keyword evidence="1" id="KW-1133">Transmembrane helix</keyword>
<sequence length="30" mass="3400">MKSRKELFFFVLTTIVLVAGMIGFLVVLAR</sequence>
<name>D7CNJ6_SYNLT</name>
<dbReference type="EMBL" id="CP002048">
    <property type="protein sequence ID" value="ADI02281.1"/>
    <property type="molecule type" value="Genomic_DNA"/>
</dbReference>
<reference evidence="3" key="1">
    <citation type="journal article" date="2010" name="Stand. Genomic Sci.">
        <title>Complete genome sequence of Syntrophothermus lipocalidus type strain (TGB-C1T).</title>
        <authorList>
            <consortium name="US DOE Joint Genome Institute (JGI-PGF)"/>
            <person name="Djao O."/>
            <person name="Zhang X."/>
            <person name="Lucas S."/>
            <person name="Lapidus A."/>
            <person name="Glavina Del Rio T."/>
            <person name="Nolan M."/>
            <person name="Tice H."/>
            <person name="Cheng J."/>
            <person name="Han C."/>
            <person name="Tapia R."/>
            <person name="Goodwin L."/>
            <person name="Pitluck S."/>
            <person name="Liolios K."/>
            <person name="Ivanova N."/>
            <person name="Mavromatis K."/>
            <person name="Mikhailova N."/>
            <person name="Ovchinnikova G."/>
            <person name="Pati A."/>
            <person name="Brambilla E."/>
            <person name="Chen A."/>
            <person name="Palaniappan K."/>
            <person name="Land M."/>
            <person name="Hauser L."/>
            <person name="Chang Y."/>
            <person name="Jeffries C."/>
            <person name="Rohde M."/>
            <person name="Sikorski J."/>
            <person name="Spring S."/>
            <person name="Goker M."/>
            <person name="Detter J."/>
            <person name="Woyke T."/>
            <person name="Bristow J."/>
            <person name="Eisen J."/>
            <person name="Markowitz V."/>
            <person name="Hugenholtz P."/>
            <person name="Kyrpides N."/>
            <person name="Klenk H."/>
        </authorList>
    </citation>
    <scope>NUCLEOTIDE SEQUENCE [LARGE SCALE GENOMIC DNA]</scope>
    <source>
        <strain evidence="3">DSM 12680 / TGB-C1</strain>
    </source>
</reference>
<gene>
    <name evidence="2" type="ordered locus">Slip_1518</name>
</gene>
<reference evidence="2 3" key="2">
    <citation type="journal article" date="2010" name="Stand. Genomic Sci.">
        <title>Complete genome sequence of Syntrophothermus lipocalidus type strain (TGB-C1).</title>
        <authorList>
            <person name="Djao O.D."/>
            <person name="Zhang X."/>
            <person name="Lucas S."/>
            <person name="Lapidus A."/>
            <person name="Del Rio T.G."/>
            <person name="Nolan M."/>
            <person name="Tice H."/>
            <person name="Cheng J.F."/>
            <person name="Han C."/>
            <person name="Tapia R."/>
            <person name="Goodwin L."/>
            <person name="Pitluck S."/>
            <person name="Liolios K."/>
            <person name="Ivanova N."/>
            <person name="Mavromatis K."/>
            <person name="Mikhailova N."/>
            <person name="Ovchinnikova G."/>
            <person name="Pati A."/>
            <person name="Brambilla E."/>
            <person name="Chen A."/>
            <person name="Palaniappan K."/>
            <person name="Land M."/>
            <person name="Hauser L."/>
            <person name="Chang Y.J."/>
            <person name="Jeffries C.D."/>
            <person name="Rohde M."/>
            <person name="Sikorski J."/>
            <person name="Spring S."/>
            <person name="Goker M."/>
            <person name="Detter J.C."/>
            <person name="Woyke T."/>
            <person name="Bristow J."/>
            <person name="Eisen J.A."/>
            <person name="Markowitz V."/>
            <person name="Hugenholtz P."/>
            <person name="Kyrpides N.C."/>
            <person name="Klenk H.P."/>
        </authorList>
    </citation>
    <scope>NUCLEOTIDE SEQUENCE [LARGE SCALE GENOMIC DNA]</scope>
    <source>
        <strain evidence="3">DSM 12680 / TGB-C1</strain>
    </source>
</reference>
<protein>
    <submittedName>
        <fullName evidence="2">Uncharacterized protein</fullName>
    </submittedName>
</protein>
<evidence type="ECO:0000313" key="3">
    <source>
        <dbReference type="Proteomes" id="UP000000378"/>
    </source>
</evidence>